<dbReference type="InterPro" id="IPR051693">
    <property type="entry name" value="UPF0046_metallophosphoest"/>
</dbReference>
<proteinExistence type="predicted"/>
<dbReference type="PANTHER" id="PTHR12905">
    <property type="entry name" value="METALLOPHOSPHOESTERASE"/>
    <property type="match status" value="1"/>
</dbReference>
<dbReference type="EMBL" id="JAFIMR010000015">
    <property type="protein sequence ID" value="KAI1869486.1"/>
    <property type="molecule type" value="Genomic_DNA"/>
</dbReference>
<dbReference type="SUPFAM" id="SSF56300">
    <property type="entry name" value="Metallo-dependent phosphatases"/>
    <property type="match status" value="1"/>
</dbReference>
<dbReference type="GO" id="GO:0016787">
    <property type="term" value="F:hydrolase activity"/>
    <property type="evidence" value="ECO:0007669"/>
    <property type="project" value="InterPro"/>
</dbReference>
<evidence type="ECO:0000259" key="1">
    <source>
        <dbReference type="Pfam" id="PF00149"/>
    </source>
</evidence>
<accession>A0A9P9WL98</accession>
<name>A0A9P9WL98_9PEZI</name>
<dbReference type="InterPro" id="IPR029052">
    <property type="entry name" value="Metallo-depent_PP-like"/>
</dbReference>
<dbReference type="Gene3D" id="3.60.21.10">
    <property type="match status" value="1"/>
</dbReference>
<evidence type="ECO:0000313" key="3">
    <source>
        <dbReference type="Proteomes" id="UP000829685"/>
    </source>
</evidence>
<dbReference type="InterPro" id="IPR004843">
    <property type="entry name" value="Calcineurin-like_PHP"/>
</dbReference>
<sequence>MSGLDALLHRRPPSAWQLFLRGPFVFLTRKLYSWKRGATRPHLADDQRISVLCISDTHNSQCELPGADTLIHAGDLTQSGSLQELHQSIAWLRAQSHGVKVVIAGNHDILLDVKRDDAEGKAAAARAHIDWGDISYLEDQALMVTCKNGRCLKIYGSPKSPRHGNWAFQYARHDDVWNNSVPDDTDILITHCPAHAHLDLGGLGCRHLLFIARNRSLLLFSGGISPDGRRMVKVVGSGDTFGTQLGSCSNTTGLSRSSLSASSPMIMTGLPRGKPRSFNLLKAFVR</sequence>
<keyword evidence="3" id="KW-1185">Reference proteome</keyword>
<protein>
    <recommendedName>
        <fullName evidence="1">Calcineurin-like phosphoesterase domain-containing protein</fullName>
    </recommendedName>
</protein>
<reference evidence="2" key="1">
    <citation type="submission" date="2021-03" db="EMBL/GenBank/DDBJ databases">
        <title>Revisited historic fungal species revealed as producer of novel bioactive compounds through whole genome sequencing and comparative genomics.</title>
        <authorList>
            <person name="Vignolle G.A."/>
            <person name="Hochenegger N."/>
            <person name="Mach R.L."/>
            <person name="Mach-Aigner A.R."/>
            <person name="Javad Rahimi M."/>
            <person name="Salim K.A."/>
            <person name="Chan C.M."/>
            <person name="Lim L.B.L."/>
            <person name="Cai F."/>
            <person name="Druzhinina I.S."/>
            <person name="U'Ren J.M."/>
            <person name="Derntl C."/>
        </authorList>
    </citation>
    <scope>NUCLEOTIDE SEQUENCE</scope>
    <source>
        <strain evidence="2">TUCIM 5799</strain>
    </source>
</reference>
<evidence type="ECO:0000313" key="2">
    <source>
        <dbReference type="EMBL" id="KAI1869486.1"/>
    </source>
</evidence>
<dbReference type="Proteomes" id="UP000829685">
    <property type="component" value="Unassembled WGS sequence"/>
</dbReference>
<dbReference type="Pfam" id="PF00149">
    <property type="entry name" value="Metallophos"/>
    <property type="match status" value="1"/>
</dbReference>
<comment type="caution">
    <text evidence="2">The sequence shown here is derived from an EMBL/GenBank/DDBJ whole genome shotgun (WGS) entry which is preliminary data.</text>
</comment>
<dbReference type="AlphaFoldDB" id="A0A9P9WL98"/>
<gene>
    <name evidence="2" type="ORF">JX265_006576</name>
</gene>
<organism evidence="2 3">
    <name type="scientific">Neoarthrinium moseri</name>
    <dbReference type="NCBI Taxonomy" id="1658444"/>
    <lineage>
        <taxon>Eukaryota</taxon>
        <taxon>Fungi</taxon>
        <taxon>Dikarya</taxon>
        <taxon>Ascomycota</taxon>
        <taxon>Pezizomycotina</taxon>
        <taxon>Sordariomycetes</taxon>
        <taxon>Xylariomycetidae</taxon>
        <taxon>Amphisphaeriales</taxon>
        <taxon>Apiosporaceae</taxon>
        <taxon>Neoarthrinium</taxon>
    </lineage>
</organism>
<feature type="domain" description="Calcineurin-like phosphoesterase" evidence="1">
    <location>
        <begin position="65"/>
        <end position="197"/>
    </location>
</feature>
<dbReference type="PANTHER" id="PTHR12905:SF18">
    <property type="entry name" value="ESTER HYDROLASE, PUTATIVE (AFU_ORTHOLOGUE AFUA_4G03130)-RELATED"/>
    <property type="match status" value="1"/>
</dbReference>